<accession>A0ABX9KL65</accession>
<dbReference type="InterPro" id="IPR046515">
    <property type="entry name" value="DUF6693"/>
</dbReference>
<evidence type="ECO:0000313" key="3">
    <source>
        <dbReference type="Proteomes" id="UP000263486"/>
    </source>
</evidence>
<keyword evidence="1" id="KW-0472">Membrane</keyword>
<dbReference type="Pfam" id="PF20403">
    <property type="entry name" value="DUF6693"/>
    <property type="match status" value="1"/>
</dbReference>
<gene>
    <name evidence="2" type="ORF">DYH56_01085</name>
</gene>
<keyword evidence="3" id="KW-1185">Reference proteome</keyword>
<name>A0ABX9KL65_9FUSO</name>
<reference evidence="2 3" key="1">
    <citation type="submission" date="2018-08" db="EMBL/GenBank/DDBJ databases">
        <title>Draft genome sequence of Psychrilyobacter sp. strain SD5 isolated from Black Sea water.</title>
        <authorList>
            <person name="Yadav S."/>
            <person name="Villanueva L."/>
            <person name="Damste J.S.S."/>
        </authorList>
    </citation>
    <scope>NUCLEOTIDE SEQUENCE [LARGE SCALE GENOMIC DNA]</scope>
    <source>
        <strain evidence="2 3">SD5</strain>
    </source>
</reference>
<organism evidence="2 3">
    <name type="scientific">Psychrilyobacter piezotolerans</name>
    <dbReference type="NCBI Taxonomy" id="2293438"/>
    <lineage>
        <taxon>Bacteria</taxon>
        <taxon>Fusobacteriati</taxon>
        <taxon>Fusobacteriota</taxon>
        <taxon>Fusobacteriia</taxon>
        <taxon>Fusobacteriales</taxon>
        <taxon>Fusobacteriaceae</taxon>
        <taxon>Psychrilyobacter</taxon>
    </lineage>
</organism>
<keyword evidence="1" id="KW-1133">Transmembrane helix</keyword>
<dbReference type="RefSeq" id="WP_114640997.1">
    <property type="nucleotide sequence ID" value="NZ_JAACIO010000001.1"/>
</dbReference>
<feature type="transmembrane region" description="Helical" evidence="1">
    <location>
        <begin position="69"/>
        <end position="91"/>
    </location>
</feature>
<evidence type="ECO:0000256" key="1">
    <source>
        <dbReference type="SAM" id="Phobius"/>
    </source>
</evidence>
<comment type="caution">
    <text evidence="2">The sequence shown here is derived from an EMBL/GenBank/DDBJ whole genome shotgun (WGS) entry which is preliminary data.</text>
</comment>
<evidence type="ECO:0000313" key="2">
    <source>
        <dbReference type="EMBL" id="REI43278.1"/>
    </source>
</evidence>
<feature type="transmembrane region" description="Helical" evidence="1">
    <location>
        <begin position="12"/>
        <end position="36"/>
    </location>
</feature>
<dbReference type="EMBL" id="QUAJ01000001">
    <property type="protein sequence ID" value="REI43278.1"/>
    <property type="molecule type" value="Genomic_DNA"/>
</dbReference>
<keyword evidence="1" id="KW-0812">Transmembrane</keyword>
<protein>
    <submittedName>
        <fullName evidence="2">Uncharacterized protein</fullName>
    </submittedName>
</protein>
<proteinExistence type="predicted"/>
<dbReference type="Proteomes" id="UP000263486">
    <property type="component" value="Unassembled WGS sequence"/>
</dbReference>
<sequence length="104" mass="11650">MGKIKCNLTFGESLLFLLGWFLLLIITFGLAAPFFILSFSKYLINRSILVENGIERRMSSNLNVGGDCVYLVLWTIFSIITFGIAGIFFIFSLGKRVTNSIEIA</sequence>